<dbReference type="AlphaFoldDB" id="A0AAV4Y3S5"/>
<evidence type="ECO:0000256" key="1">
    <source>
        <dbReference type="SAM" id="SignalP"/>
    </source>
</evidence>
<sequence length="108" mass="12407">MSVQIVLSLFFICEHIKLSCSLRLERKPPVNSHSTYHGVWLVSEIQFVHEVNGLKSILASIIRMPYADCQNLLPESFFYSSSNLMGINFTYQRIGFRMNLNALSNTHL</sequence>
<keyword evidence="3" id="KW-1185">Reference proteome</keyword>
<proteinExistence type="predicted"/>
<gene>
    <name evidence="2" type="ORF">CEXT_803881</name>
</gene>
<dbReference type="Proteomes" id="UP001054945">
    <property type="component" value="Unassembled WGS sequence"/>
</dbReference>
<accession>A0AAV4Y3S5</accession>
<protein>
    <submittedName>
        <fullName evidence="2">Uncharacterized protein</fullName>
    </submittedName>
</protein>
<comment type="caution">
    <text evidence="2">The sequence shown here is derived from an EMBL/GenBank/DDBJ whole genome shotgun (WGS) entry which is preliminary data.</text>
</comment>
<keyword evidence="1" id="KW-0732">Signal</keyword>
<feature type="chain" id="PRO_5043808779" evidence="1">
    <location>
        <begin position="22"/>
        <end position="108"/>
    </location>
</feature>
<name>A0AAV4Y3S5_CAEEX</name>
<dbReference type="EMBL" id="BPLR01018587">
    <property type="protein sequence ID" value="GIZ00787.1"/>
    <property type="molecule type" value="Genomic_DNA"/>
</dbReference>
<reference evidence="2 3" key="1">
    <citation type="submission" date="2021-06" db="EMBL/GenBank/DDBJ databases">
        <title>Caerostris extrusa draft genome.</title>
        <authorList>
            <person name="Kono N."/>
            <person name="Arakawa K."/>
        </authorList>
    </citation>
    <scope>NUCLEOTIDE SEQUENCE [LARGE SCALE GENOMIC DNA]</scope>
</reference>
<evidence type="ECO:0000313" key="2">
    <source>
        <dbReference type="EMBL" id="GIZ00787.1"/>
    </source>
</evidence>
<feature type="signal peptide" evidence="1">
    <location>
        <begin position="1"/>
        <end position="21"/>
    </location>
</feature>
<evidence type="ECO:0000313" key="3">
    <source>
        <dbReference type="Proteomes" id="UP001054945"/>
    </source>
</evidence>
<organism evidence="2 3">
    <name type="scientific">Caerostris extrusa</name>
    <name type="common">Bark spider</name>
    <name type="synonym">Caerostris bankana</name>
    <dbReference type="NCBI Taxonomy" id="172846"/>
    <lineage>
        <taxon>Eukaryota</taxon>
        <taxon>Metazoa</taxon>
        <taxon>Ecdysozoa</taxon>
        <taxon>Arthropoda</taxon>
        <taxon>Chelicerata</taxon>
        <taxon>Arachnida</taxon>
        <taxon>Araneae</taxon>
        <taxon>Araneomorphae</taxon>
        <taxon>Entelegynae</taxon>
        <taxon>Araneoidea</taxon>
        <taxon>Araneidae</taxon>
        <taxon>Caerostris</taxon>
    </lineage>
</organism>